<name>A0A194Q4L6_PAPXU</name>
<sequence length="79" mass="8978">MAKFSCIAYHRYANSKQSEWSYENERDKKQIPQRVRDKCCKIKSKSSNAHSVRSGTAKGGQSTSKPVARQNIGAYILRL</sequence>
<feature type="compositionally biased region" description="Polar residues" evidence="1">
    <location>
        <begin position="45"/>
        <end position="65"/>
    </location>
</feature>
<evidence type="ECO:0000313" key="3">
    <source>
        <dbReference type="Proteomes" id="UP000053268"/>
    </source>
</evidence>
<gene>
    <name evidence="2" type="ORF">RR46_03324</name>
</gene>
<feature type="region of interest" description="Disordered" evidence="1">
    <location>
        <begin position="43"/>
        <end position="72"/>
    </location>
</feature>
<keyword evidence="3" id="KW-1185">Reference proteome</keyword>
<dbReference type="EMBL" id="KQ459551">
    <property type="protein sequence ID" value="KPI99954.1"/>
    <property type="molecule type" value="Genomic_DNA"/>
</dbReference>
<dbReference type="AlphaFoldDB" id="A0A194Q4L6"/>
<protein>
    <submittedName>
        <fullName evidence="2">Uncharacterized protein</fullName>
    </submittedName>
</protein>
<organism evidence="2 3">
    <name type="scientific">Papilio xuthus</name>
    <name type="common">Asian swallowtail butterfly</name>
    <dbReference type="NCBI Taxonomy" id="66420"/>
    <lineage>
        <taxon>Eukaryota</taxon>
        <taxon>Metazoa</taxon>
        <taxon>Ecdysozoa</taxon>
        <taxon>Arthropoda</taxon>
        <taxon>Hexapoda</taxon>
        <taxon>Insecta</taxon>
        <taxon>Pterygota</taxon>
        <taxon>Neoptera</taxon>
        <taxon>Endopterygota</taxon>
        <taxon>Lepidoptera</taxon>
        <taxon>Glossata</taxon>
        <taxon>Ditrysia</taxon>
        <taxon>Papilionoidea</taxon>
        <taxon>Papilionidae</taxon>
        <taxon>Papilioninae</taxon>
        <taxon>Papilio</taxon>
    </lineage>
</organism>
<dbReference type="Proteomes" id="UP000053268">
    <property type="component" value="Unassembled WGS sequence"/>
</dbReference>
<reference evidence="2 3" key="1">
    <citation type="journal article" date="2015" name="Nat. Commun.">
        <title>Outbred genome sequencing and CRISPR/Cas9 gene editing in butterflies.</title>
        <authorList>
            <person name="Li X."/>
            <person name="Fan D."/>
            <person name="Zhang W."/>
            <person name="Liu G."/>
            <person name="Zhang L."/>
            <person name="Zhao L."/>
            <person name="Fang X."/>
            <person name="Chen L."/>
            <person name="Dong Y."/>
            <person name="Chen Y."/>
            <person name="Ding Y."/>
            <person name="Zhao R."/>
            <person name="Feng M."/>
            <person name="Zhu Y."/>
            <person name="Feng Y."/>
            <person name="Jiang X."/>
            <person name="Zhu D."/>
            <person name="Xiang H."/>
            <person name="Feng X."/>
            <person name="Li S."/>
            <person name="Wang J."/>
            <person name="Zhang G."/>
            <person name="Kronforst M.R."/>
            <person name="Wang W."/>
        </authorList>
    </citation>
    <scope>NUCLEOTIDE SEQUENCE [LARGE SCALE GENOMIC DNA]</scope>
    <source>
        <strain evidence="2">Ya'a_city_454_Px</strain>
        <tissue evidence="2">Whole body</tissue>
    </source>
</reference>
<proteinExistence type="predicted"/>
<evidence type="ECO:0000256" key="1">
    <source>
        <dbReference type="SAM" id="MobiDB-lite"/>
    </source>
</evidence>
<accession>A0A194Q4L6</accession>
<evidence type="ECO:0000313" key="2">
    <source>
        <dbReference type="EMBL" id="KPI99954.1"/>
    </source>
</evidence>